<feature type="chain" id="PRO_5005818463" evidence="1">
    <location>
        <begin position="19"/>
        <end position="144"/>
    </location>
</feature>
<dbReference type="PATRIC" id="fig|1202724.3.peg.2468"/>
<name>A0A0M8MJ65_9FLAO</name>
<feature type="signal peptide" evidence="1">
    <location>
        <begin position="1"/>
        <end position="18"/>
    </location>
</feature>
<dbReference type="EMBL" id="LIYD01000005">
    <property type="protein sequence ID" value="KOS06658.1"/>
    <property type="molecule type" value="Genomic_DNA"/>
</dbReference>
<keyword evidence="3" id="KW-1185">Reference proteome</keyword>
<gene>
    <name evidence="2" type="ORF">AM493_11905</name>
</gene>
<comment type="caution">
    <text evidence="2">The sequence shown here is derived from an EMBL/GenBank/DDBJ whole genome shotgun (WGS) entry which is preliminary data.</text>
</comment>
<protein>
    <submittedName>
        <fullName evidence="2">Uncharacterized protein</fullName>
    </submittedName>
</protein>
<proteinExistence type="predicted"/>
<evidence type="ECO:0000256" key="1">
    <source>
        <dbReference type="SAM" id="SignalP"/>
    </source>
</evidence>
<dbReference type="Proteomes" id="UP000037755">
    <property type="component" value="Unassembled WGS sequence"/>
</dbReference>
<keyword evidence="1" id="KW-0732">Signal</keyword>
<reference evidence="2 3" key="1">
    <citation type="submission" date="2015-08" db="EMBL/GenBank/DDBJ databases">
        <title>Whole genome sequence of Flavobacterium akiainvivens IK-1T, from decaying Wikstroemia oahuensis, an endemic Hawaiian shrub.</title>
        <authorList>
            <person name="Wan X."/>
            <person name="Hou S."/>
            <person name="Saito J."/>
            <person name="Donachie S."/>
        </authorList>
    </citation>
    <scope>NUCLEOTIDE SEQUENCE [LARGE SCALE GENOMIC DNA]</scope>
    <source>
        <strain evidence="2 3">IK-1</strain>
    </source>
</reference>
<evidence type="ECO:0000313" key="3">
    <source>
        <dbReference type="Proteomes" id="UP000037755"/>
    </source>
</evidence>
<dbReference type="AlphaFoldDB" id="A0A0M8MJ65"/>
<accession>A0A0M8MJ65</accession>
<dbReference type="OrthoDB" id="462801at2"/>
<organism evidence="2 3">
    <name type="scientific">Flavobacterium akiainvivens</name>
    <dbReference type="NCBI Taxonomy" id="1202724"/>
    <lineage>
        <taxon>Bacteria</taxon>
        <taxon>Pseudomonadati</taxon>
        <taxon>Bacteroidota</taxon>
        <taxon>Flavobacteriia</taxon>
        <taxon>Flavobacteriales</taxon>
        <taxon>Flavobacteriaceae</taxon>
        <taxon>Flavobacterium</taxon>
    </lineage>
</organism>
<dbReference type="RefSeq" id="WP_054408264.1">
    <property type="nucleotide sequence ID" value="NZ_FOYA01000016.1"/>
</dbReference>
<evidence type="ECO:0000313" key="2">
    <source>
        <dbReference type="EMBL" id="KOS06658.1"/>
    </source>
</evidence>
<sequence>MKKILFLLLMMLPFMAKAQEVYHIKFIPSSQTLHSVAAVIFDDNTGKMRVLYNNGSGDRLIEMDIKVEDDADGFYLHGSNPKNVRSAGAANYNADHFYIGIDADGEIYCRNSDDAHSSSDCCIMEVEGGKNQNLFLKEFDWSLD</sequence>